<dbReference type="EMBL" id="CP017755">
    <property type="protein sequence ID" value="AOZ09778.1"/>
    <property type="molecule type" value="Genomic_DNA"/>
</dbReference>
<name>A0ABM6FDF1_9BURK</name>
<organism evidence="1 2">
    <name type="scientific">Cupriavidus malaysiensis</name>
    <dbReference type="NCBI Taxonomy" id="367825"/>
    <lineage>
        <taxon>Bacteria</taxon>
        <taxon>Pseudomonadati</taxon>
        <taxon>Pseudomonadota</taxon>
        <taxon>Betaproteobacteria</taxon>
        <taxon>Burkholderiales</taxon>
        <taxon>Burkholderiaceae</taxon>
        <taxon>Cupriavidus</taxon>
    </lineage>
</organism>
<reference evidence="1 2" key="1">
    <citation type="submission" date="2016-10" db="EMBL/GenBank/DDBJ databases">
        <title>Complete genome sequences of three Cupriavidus strains isolated from various Malaysian environments.</title>
        <authorList>
            <person name="Abdullah A.A.-A."/>
            <person name="Shafie N.A.H."/>
            <person name="Lau N.S."/>
        </authorList>
    </citation>
    <scope>NUCLEOTIDE SEQUENCE [LARGE SCALE GENOMIC DNA]</scope>
    <source>
        <strain evidence="1 2">USMAA1020</strain>
    </source>
</reference>
<keyword evidence="2" id="KW-1185">Reference proteome</keyword>
<proteinExistence type="predicted"/>
<evidence type="ECO:0008006" key="3">
    <source>
        <dbReference type="Google" id="ProtNLM"/>
    </source>
</evidence>
<gene>
    <name evidence="1" type="ORF">BKK80_29200</name>
</gene>
<dbReference type="Proteomes" id="UP000177515">
    <property type="component" value="Chromosome 2"/>
</dbReference>
<evidence type="ECO:0000313" key="2">
    <source>
        <dbReference type="Proteomes" id="UP000177515"/>
    </source>
</evidence>
<sequence length="81" mass="7969">MIAMSGFLSLCRVDAAVVVVPMAGYGCPGAILGPECSSKVAAGGMAASPGRGMPKDGSEFCAMCPPAARIGLVLPRGGEAQ</sequence>
<protein>
    <recommendedName>
        <fullName evidence="3">DUF2946 domain-containing protein</fullName>
    </recommendedName>
</protein>
<accession>A0ABM6FDF1</accession>
<evidence type="ECO:0000313" key="1">
    <source>
        <dbReference type="EMBL" id="AOZ09778.1"/>
    </source>
</evidence>